<feature type="region of interest" description="Disordered" evidence="1">
    <location>
        <begin position="39"/>
        <end position="213"/>
    </location>
</feature>
<feature type="compositionally biased region" description="Polar residues" evidence="1">
    <location>
        <begin position="98"/>
        <end position="115"/>
    </location>
</feature>
<feature type="compositionally biased region" description="Polar residues" evidence="1">
    <location>
        <begin position="157"/>
        <end position="171"/>
    </location>
</feature>
<feature type="compositionally biased region" description="Polar residues" evidence="1">
    <location>
        <begin position="57"/>
        <end position="75"/>
    </location>
</feature>
<dbReference type="Proteomes" id="UP000620104">
    <property type="component" value="Unassembled WGS sequence"/>
</dbReference>
<feature type="compositionally biased region" description="Acidic residues" evidence="1">
    <location>
        <begin position="193"/>
        <end position="202"/>
    </location>
</feature>
<dbReference type="OrthoDB" id="2595169at2759"/>
<organism evidence="2 3">
    <name type="scientific">Naganishia liquefaciens</name>
    <dbReference type="NCBI Taxonomy" id="104408"/>
    <lineage>
        <taxon>Eukaryota</taxon>
        <taxon>Fungi</taxon>
        <taxon>Dikarya</taxon>
        <taxon>Basidiomycota</taxon>
        <taxon>Agaricomycotina</taxon>
        <taxon>Tremellomycetes</taxon>
        <taxon>Filobasidiales</taxon>
        <taxon>Filobasidiaceae</taxon>
        <taxon>Naganishia</taxon>
    </lineage>
</organism>
<accession>A0A8H3TT19</accession>
<feature type="compositionally biased region" description="Polar residues" evidence="1">
    <location>
        <begin position="179"/>
        <end position="191"/>
    </location>
</feature>
<protein>
    <submittedName>
        <fullName evidence="2">Uncharacterized protein</fullName>
    </submittedName>
</protein>
<dbReference type="AlphaFoldDB" id="A0A8H3TT19"/>
<sequence length="251" mass="27642">MGKQSLINPVQVTEPAELISEEDVLRHYASVAQFQTHKRKYAHAPVPRQRIKRPKQENNIPISQQEDSIPKSQTLGEFASRNGGLEGQPNVSEPELSVSPTPQAEPSARSTSSVAVNFVSPRNILPPPPPLDDQLPDEPLPHTTSESDTLEEEAAGPSSSDPRPQWSFTTTPLPPHLQRQAQLRPSAAPSNVSEEDVSEVDEQERKAVGSRRKSVVASKEIVVQYTTGYTDRITKFSIDHMINGYAWPSDG</sequence>
<evidence type="ECO:0000313" key="2">
    <source>
        <dbReference type="EMBL" id="GHJ86130.1"/>
    </source>
</evidence>
<comment type="caution">
    <text evidence="2">The sequence shown here is derived from an EMBL/GenBank/DDBJ whole genome shotgun (WGS) entry which is preliminary data.</text>
</comment>
<dbReference type="EMBL" id="BLZA01000017">
    <property type="protein sequence ID" value="GHJ86130.1"/>
    <property type="molecule type" value="Genomic_DNA"/>
</dbReference>
<gene>
    <name evidence="2" type="ORF">NliqN6_2532</name>
</gene>
<evidence type="ECO:0000256" key="1">
    <source>
        <dbReference type="SAM" id="MobiDB-lite"/>
    </source>
</evidence>
<evidence type="ECO:0000313" key="3">
    <source>
        <dbReference type="Proteomes" id="UP000620104"/>
    </source>
</evidence>
<name>A0A8H3TT19_9TREE</name>
<reference evidence="2" key="1">
    <citation type="submission" date="2020-07" db="EMBL/GenBank/DDBJ databases">
        <title>Draft Genome Sequence of a Deep-Sea Yeast, Naganishia (Cryptococcus) liquefaciens strain N6.</title>
        <authorList>
            <person name="Han Y.W."/>
            <person name="Kajitani R."/>
            <person name="Morimoto H."/>
            <person name="Parhat M."/>
            <person name="Tsubouchi H."/>
            <person name="Bakenova O."/>
            <person name="Ogata M."/>
            <person name="Argunhan B."/>
            <person name="Aoki R."/>
            <person name="Kajiwara S."/>
            <person name="Itoh T."/>
            <person name="Iwasaki H."/>
        </authorList>
    </citation>
    <scope>NUCLEOTIDE SEQUENCE</scope>
    <source>
        <strain evidence="2">N6</strain>
    </source>
</reference>
<proteinExistence type="predicted"/>
<keyword evidence="3" id="KW-1185">Reference proteome</keyword>